<dbReference type="AlphaFoldDB" id="A0A183TQ95"/>
<dbReference type="SUPFAM" id="SSF54695">
    <property type="entry name" value="POZ domain"/>
    <property type="match status" value="1"/>
</dbReference>
<reference evidence="4" key="1">
    <citation type="submission" date="2016-06" db="UniProtKB">
        <authorList>
            <consortium name="WormBaseParasite"/>
        </authorList>
    </citation>
    <scope>IDENTIFICATION</scope>
</reference>
<evidence type="ECO:0000259" key="1">
    <source>
        <dbReference type="Pfam" id="PF00651"/>
    </source>
</evidence>
<evidence type="ECO:0000313" key="3">
    <source>
        <dbReference type="Proteomes" id="UP000275846"/>
    </source>
</evidence>
<dbReference type="Gene3D" id="3.30.710.10">
    <property type="entry name" value="Potassium Channel Kv1.1, Chain A"/>
    <property type="match status" value="1"/>
</dbReference>
<evidence type="ECO:0000313" key="2">
    <source>
        <dbReference type="EMBL" id="VDM05029.1"/>
    </source>
</evidence>
<sequence>MEVLPAAGSSASTSQATEVGKLHGESPFFEAFSTGGLLLAEEKFADVTINILSYTYAGVVHVSMEEIQQLLLTARLLGMEPLSIACCNFILQR</sequence>
<proteinExistence type="predicted"/>
<dbReference type="WBParaSite" id="SSLN_0001934701-mRNA-1">
    <property type="protein sequence ID" value="SSLN_0001934701-mRNA-1"/>
    <property type="gene ID" value="SSLN_0001934701"/>
</dbReference>
<organism evidence="4">
    <name type="scientific">Schistocephalus solidus</name>
    <name type="common">Tapeworm</name>
    <dbReference type="NCBI Taxonomy" id="70667"/>
    <lineage>
        <taxon>Eukaryota</taxon>
        <taxon>Metazoa</taxon>
        <taxon>Spiralia</taxon>
        <taxon>Lophotrochozoa</taxon>
        <taxon>Platyhelminthes</taxon>
        <taxon>Cestoda</taxon>
        <taxon>Eucestoda</taxon>
        <taxon>Diphyllobothriidea</taxon>
        <taxon>Diphyllobothriidae</taxon>
        <taxon>Schistocephalus</taxon>
    </lineage>
</organism>
<evidence type="ECO:0000313" key="4">
    <source>
        <dbReference type="WBParaSite" id="SSLN_0001934701-mRNA-1"/>
    </source>
</evidence>
<dbReference type="InterPro" id="IPR000210">
    <property type="entry name" value="BTB/POZ_dom"/>
</dbReference>
<feature type="domain" description="BTB" evidence="1">
    <location>
        <begin position="26"/>
        <end position="92"/>
    </location>
</feature>
<dbReference type="EMBL" id="UYSU01044902">
    <property type="protein sequence ID" value="VDM05029.1"/>
    <property type="molecule type" value="Genomic_DNA"/>
</dbReference>
<name>A0A183TQ95_SCHSO</name>
<protein>
    <submittedName>
        <fullName evidence="4">BTB domain-containing protein</fullName>
    </submittedName>
</protein>
<reference evidence="2 3" key="2">
    <citation type="submission" date="2018-11" db="EMBL/GenBank/DDBJ databases">
        <authorList>
            <consortium name="Pathogen Informatics"/>
        </authorList>
    </citation>
    <scope>NUCLEOTIDE SEQUENCE [LARGE SCALE GENOMIC DNA]</scope>
    <source>
        <strain evidence="2 3">NST_G2</strain>
    </source>
</reference>
<keyword evidence="3" id="KW-1185">Reference proteome</keyword>
<dbReference type="InterPro" id="IPR011333">
    <property type="entry name" value="SKP1/BTB/POZ_sf"/>
</dbReference>
<gene>
    <name evidence="2" type="ORF">SSLN_LOCUS18643</name>
</gene>
<dbReference type="OrthoDB" id="2347980at2759"/>
<dbReference type="Pfam" id="PF00651">
    <property type="entry name" value="BTB"/>
    <property type="match status" value="1"/>
</dbReference>
<accession>A0A183TQ95</accession>
<dbReference type="Proteomes" id="UP000275846">
    <property type="component" value="Unassembled WGS sequence"/>
</dbReference>